<name>A0ACB1A792_MELEN</name>
<keyword evidence="2" id="KW-1185">Reference proteome</keyword>
<evidence type="ECO:0000313" key="1">
    <source>
        <dbReference type="EMBL" id="CAK5087300.1"/>
    </source>
</evidence>
<reference evidence="1" key="1">
    <citation type="submission" date="2023-11" db="EMBL/GenBank/DDBJ databases">
        <authorList>
            <person name="Poullet M."/>
        </authorList>
    </citation>
    <scope>NUCLEOTIDE SEQUENCE</scope>
    <source>
        <strain evidence="1">E1834</strain>
    </source>
</reference>
<gene>
    <name evidence="1" type="ORF">MENTE1834_LOCUS34851</name>
</gene>
<proteinExistence type="predicted"/>
<dbReference type="Proteomes" id="UP001497535">
    <property type="component" value="Unassembled WGS sequence"/>
</dbReference>
<sequence length="126" mass="15343">MKVFKVLEHFEVTLNRHFDAINLSREDNIAFIYERLADYGQFMSRENFQIFLNNLGFQMNHDGFPIRRHLEDAEIQYFIRELRNPTQHERNLFILYQLFTLTRRLVQMFVYDGFAASYLNFFAESE</sequence>
<organism evidence="1 2">
    <name type="scientific">Meloidogyne enterolobii</name>
    <name type="common">Root-knot nematode worm</name>
    <name type="synonym">Meloidogyne mayaguensis</name>
    <dbReference type="NCBI Taxonomy" id="390850"/>
    <lineage>
        <taxon>Eukaryota</taxon>
        <taxon>Metazoa</taxon>
        <taxon>Ecdysozoa</taxon>
        <taxon>Nematoda</taxon>
        <taxon>Chromadorea</taxon>
        <taxon>Rhabditida</taxon>
        <taxon>Tylenchina</taxon>
        <taxon>Tylenchomorpha</taxon>
        <taxon>Tylenchoidea</taxon>
        <taxon>Meloidogynidae</taxon>
        <taxon>Meloidogyninae</taxon>
        <taxon>Meloidogyne</taxon>
    </lineage>
</organism>
<dbReference type="EMBL" id="CAVMJV010000064">
    <property type="protein sequence ID" value="CAK5087300.1"/>
    <property type="molecule type" value="Genomic_DNA"/>
</dbReference>
<accession>A0ACB1A792</accession>
<comment type="caution">
    <text evidence="1">The sequence shown here is derived from an EMBL/GenBank/DDBJ whole genome shotgun (WGS) entry which is preliminary data.</text>
</comment>
<evidence type="ECO:0000313" key="2">
    <source>
        <dbReference type="Proteomes" id="UP001497535"/>
    </source>
</evidence>
<protein>
    <submittedName>
        <fullName evidence="1">Uncharacterized protein</fullName>
    </submittedName>
</protein>